<dbReference type="GO" id="GO:0007234">
    <property type="term" value="P:osmosensory signaling via phosphorelay pathway"/>
    <property type="evidence" value="ECO:0007669"/>
    <property type="project" value="TreeGrafter"/>
</dbReference>
<dbReference type="InterPro" id="IPR003661">
    <property type="entry name" value="HisK_dim/P_dom"/>
</dbReference>
<comment type="subcellular location">
    <subcellularLocation>
        <location evidence="2">Membrane</location>
    </subcellularLocation>
</comment>
<evidence type="ECO:0000256" key="3">
    <source>
        <dbReference type="ARBA" id="ARBA00012438"/>
    </source>
</evidence>
<keyword evidence="7" id="KW-0812">Transmembrane</keyword>
<evidence type="ECO:0000259" key="9">
    <source>
        <dbReference type="PROSITE" id="PS50885"/>
    </source>
</evidence>
<feature type="domain" description="HAMP" evidence="9">
    <location>
        <begin position="219"/>
        <end position="273"/>
    </location>
</feature>
<dbReference type="InterPro" id="IPR004358">
    <property type="entry name" value="Sig_transdc_His_kin-like_C"/>
</dbReference>
<dbReference type="PANTHER" id="PTHR42878:SF15">
    <property type="entry name" value="BACTERIOPHYTOCHROME"/>
    <property type="match status" value="1"/>
</dbReference>
<dbReference type="InterPro" id="IPR036890">
    <property type="entry name" value="HATPase_C_sf"/>
</dbReference>
<dbReference type="CDD" id="cd06225">
    <property type="entry name" value="HAMP"/>
    <property type="match status" value="1"/>
</dbReference>
<evidence type="ECO:0000313" key="10">
    <source>
        <dbReference type="EMBL" id="MVN77922.1"/>
    </source>
</evidence>
<evidence type="ECO:0000256" key="5">
    <source>
        <dbReference type="ARBA" id="ARBA00022679"/>
    </source>
</evidence>
<comment type="catalytic activity">
    <reaction evidence="1">
        <text>ATP + protein L-histidine = ADP + protein N-phospho-L-histidine.</text>
        <dbReference type="EC" id="2.7.13.3"/>
    </reaction>
</comment>
<dbReference type="PANTHER" id="PTHR42878">
    <property type="entry name" value="TWO-COMPONENT HISTIDINE KINASE"/>
    <property type="match status" value="1"/>
</dbReference>
<protein>
    <recommendedName>
        <fullName evidence="3">histidine kinase</fullName>
        <ecNumber evidence="3">2.7.13.3</ecNumber>
    </recommendedName>
</protein>
<evidence type="ECO:0000256" key="2">
    <source>
        <dbReference type="ARBA" id="ARBA00004370"/>
    </source>
</evidence>
<dbReference type="SUPFAM" id="SSF55874">
    <property type="entry name" value="ATPase domain of HSP90 chaperone/DNA topoisomerase II/histidine kinase"/>
    <property type="match status" value="1"/>
</dbReference>
<keyword evidence="6" id="KW-0418">Kinase</keyword>
<dbReference type="EC" id="2.7.13.3" evidence="3"/>
<evidence type="ECO:0000256" key="7">
    <source>
        <dbReference type="SAM" id="Phobius"/>
    </source>
</evidence>
<dbReference type="Proteomes" id="UP000441336">
    <property type="component" value="Unassembled WGS sequence"/>
</dbReference>
<dbReference type="InterPro" id="IPR007891">
    <property type="entry name" value="CHASE3"/>
</dbReference>
<dbReference type="Pfam" id="PF00512">
    <property type="entry name" value="HisKA"/>
    <property type="match status" value="1"/>
</dbReference>
<gene>
    <name evidence="10" type="ORF">GO988_16450</name>
</gene>
<proteinExistence type="predicted"/>
<reference evidence="10 11" key="1">
    <citation type="submission" date="2019-12" db="EMBL/GenBank/DDBJ databases">
        <title>Hymenobacter sp. HMF4947 Genome sequencing and assembly.</title>
        <authorList>
            <person name="Kang H."/>
            <person name="Cha I."/>
            <person name="Kim H."/>
            <person name="Joh K."/>
        </authorList>
    </citation>
    <scope>NUCLEOTIDE SEQUENCE [LARGE SCALE GENOMIC DNA]</scope>
    <source>
        <strain evidence="10 11">HMF4947</strain>
    </source>
</reference>
<organism evidence="10 11">
    <name type="scientific">Hymenobacter ginkgonis</name>
    <dbReference type="NCBI Taxonomy" id="2682976"/>
    <lineage>
        <taxon>Bacteria</taxon>
        <taxon>Pseudomonadati</taxon>
        <taxon>Bacteroidota</taxon>
        <taxon>Cytophagia</taxon>
        <taxon>Cytophagales</taxon>
        <taxon>Hymenobacteraceae</taxon>
        <taxon>Hymenobacter</taxon>
    </lineage>
</organism>
<dbReference type="InterPro" id="IPR003594">
    <property type="entry name" value="HATPase_dom"/>
</dbReference>
<accession>A0A7K1THU9</accession>
<dbReference type="InterPro" id="IPR036097">
    <property type="entry name" value="HisK_dim/P_sf"/>
</dbReference>
<evidence type="ECO:0000256" key="4">
    <source>
        <dbReference type="ARBA" id="ARBA00022553"/>
    </source>
</evidence>
<dbReference type="PRINTS" id="PR00344">
    <property type="entry name" value="BCTRLSENSOR"/>
</dbReference>
<keyword evidence="4" id="KW-0597">Phosphoprotein</keyword>
<dbReference type="PROSITE" id="PS50885">
    <property type="entry name" value="HAMP"/>
    <property type="match status" value="1"/>
</dbReference>
<dbReference type="InterPro" id="IPR005467">
    <property type="entry name" value="His_kinase_dom"/>
</dbReference>
<dbReference type="PROSITE" id="PS50109">
    <property type="entry name" value="HIS_KIN"/>
    <property type="match status" value="1"/>
</dbReference>
<dbReference type="Pfam" id="PF05227">
    <property type="entry name" value="CHASE3"/>
    <property type="match status" value="1"/>
</dbReference>
<dbReference type="Gene3D" id="1.10.287.130">
    <property type="match status" value="1"/>
</dbReference>
<keyword evidence="11" id="KW-1185">Reference proteome</keyword>
<dbReference type="CDD" id="cd19410">
    <property type="entry name" value="HK9-like_sensor"/>
    <property type="match status" value="1"/>
</dbReference>
<feature type="domain" description="Histidine kinase" evidence="8">
    <location>
        <begin position="288"/>
        <end position="498"/>
    </location>
</feature>
<dbReference type="GO" id="GO:0000156">
    <property type="term" value="F:phosphorelay response regulator activity"/>
    <property type="evidence" value="ECO:0007669"/>
    <property type="project" value="TreeGrafter"/>
</dbReference>
<dbReference type="AlphaFoldDB" id="A0A7K1THU9"/>
<comment type="caution">
    <text evidence="10">The sequence shown here is derived from an EMBL/GenBank/DDBJ whole genome shotgun (WGS) entry which is preliminary data.</text>
</comment>
<dbReference type="GO" id="GO:0000155">
    <property type="term" value="F:phosphorelay sensor kinase activity"/>
    <property type="evidence" value="ECO:0007669"/>
    <property type="project" value="InterPro"/>
</dbReference>
<keyword evidence="5" id="KW-0808">Transferase</keyword>
<dbReference type="SMART" id="SM00388">
    <property type="entry name" value="HisKA"/>
    <property type="match status" value="1"/>
</dbReference>
<dbReference type="InterPro" id="IPR003660">
    <property type="entry name" value="HAMP_dom"/>
</dbReference>
<dbReference type="CDD" id="cd00082">
    <property type="entry name" value="HisKA"/>
    <property type="match status" value="1"/>
</dbReference>
<evidence type="ECO:0000259" key="8">
    <source>
        <dbReference type="PROSITE" id="PS50109"/>
    </source>
</evidence>
<dbReference type="InterPro" id="IPR050351">
    <property type="entry name" value="BphY/WalK/GraS-like"/>
</dbReference>
<dbReference type="GO" id="GO:0030295">
    <property type="term" value="F:protein kinase activator activity"/>
    <property type="evidence" value="ECO:0007669"/>
    <property type="project" value="TreeGrafter"/>
</dbReference>
<evidence type="ECO:0000256" key="1">
    <source>
        <dbReference type="ARBA" id="ARBA00000085"/>
    </source>
</evidence>
<dbReference type="SMART" id="SM00387">
    <property type="entry name" value="HATPase_c"/>
    <property type="match status" value="1"/>
</dbReference>
<keyword evidence="7" id="KW-1133">Transmembrane helix</keyword>
<dbReference type="GO" id="GO:0016020">
    <property type="term" value="C:membrane"/>
    <property type="evidence" value="ECO:0007669"/>
    <property type="project" value="UniProtKB-SubCell"/>
</dbReference>
<keyword evidence="7" id="KW-0472">Membrane</keyword>
<dbReference type="Pfam" id="PF02518">
    <property type="entry name" value="HATPase_c"/>
    <property type="match status" value="1"/>
</dbReference>
<dbReference type="Gene3D" id="3.30.565.10">
    <property type="entry name" value="Histidine kinase-like ATPase, C-terminal domain"/>
    <property type="match status" value="1"/>
</dbReference>
<dbReference type="RefSeq" id="WP_157567547.1">
    <property type="nucleotide sequence ID" value="NZ_WQKZ01000004.1"/>
</dbReference>
<sequence length="498" mass="55928">MAIRLNTKILLGFAIALSVLVATSITAYVTIQQLSRYTKLVEHSYQVLQKTDNLRLAIRDAQSGVRNYLMVSDTSYLRSYATNAAQIPVQARQLQALVADQPIQHARADTLCQLLDSQARELALYRAYPPSPAVAQALLLSERQPLRQFKGVVTRLRLSEEDLLLSRNRQQSIYQNLAPSAIIFSAVLAVIIVLWLFNKIVGELKANDRLRLELTRTNLDMAQRIRAMEHLTRQVVQGDYKVKITDSGQQQDRLASLGQLLNQMTQALDVAFTTLENRNKELDQFAYVASHDLKAPLRGLSSLVQWIEEEATDLSPQLRTYLTQMKGRLARLEDLINGLLAYARASRAERQLVEVRVPDLVREVADLVVPPGFELVLAPGLPTFLTDRLSLQQVFTNLLSNAVKYHGYTSPGRIAISSHDLGQQYEFRVQDNGPGIAPEHHQKIFLLFQTLRDRHTAESTGIGLSIVKKVVEDQQGSVRVESVLGQGATFIFTWPKSK</sequence>
<name>A0A7K1THU9_9BACT</name>
<dbReference type="SUPFAM" id="SSF47384">
    <property type="entry name" value="Homodimeric domain of signal transducing histidine kinase"/>
    <property type="match status" value="1"/>
</dbReference>
<evidence type="ECO:0000313" key="11">
    <source>
        <dbReference type="Proteomes" id="UP000441336"/>
    </source>
</evidence>
<evidence type="ECO:0000256" key="6">
    <source>
        <dbReference type="ARBA" id="ARBA00022777"/>
    </source>
</evidence>
<dbReference type="EMBL" id="WQKZ01000004">
    <property type="protein sequence ID" value="MVN77922.1"/>
    <property type="molecule type" value="Genomic_DNA"/>
</dbReference>
<feature type="transmembrane region" description="Helical" evidence="7">
    <location>
        <begin position="177"/>
        <end position="197"/>
    </location>
</feature>